<dbReference type="AlphaFoldDB" id="A0A7X2G3A0"/>
<evidence type="ECO:0000256" key="6">
    <source>
        <dbReference type="ARBA" id="ARBA00022898"/>
    </source>
</evidence>
<dbReference type="InterPro" id="IPR005860">
    <property type="entry name" value="CobD"/>
</dbReference>
<accession>A0A7X2G3A0</accession>
<organism evidence="11 12">
    <name type="scientific">Limosilactobacillus reuteri</name>
    <name type="common">Lactobacillus reuteri</name>
    <dbReference type="NCBI Taxonomy" id="1598"/>
    <lineage>
        <taxon>Bacteria</taxon>
        <taxon>Bacillati</taxon>
        <taxon>Bacillota</taxon>
        <taxon>Bacilli</taxon>
        <taxon>Lactobacillales</taxon>
        <taxon>Lactobacillaceae</taxon>
        <taxon>Limosilactobacillus</taxon>
    </lineage>
</organism>
<dbReference type="Gene3D" id="3.90.1150.10">
    <property type="entry name" value="Aspartate Aminotransferase, domain 1"/>
    <property type="match status" value="1"/>
</dbReference>
<dbReference type="UniPathway" id="UPA00148"/>
<evidence type="ECO:0000256" key="3">
    <source>
        <dbReference type="ARBA" id="ARBA00004953"/>
    </source>
</evidence>
<keyword evidence="5" id="KW-0169">Cobalamin biosynthesis</keyword>
<evidence type="ECO:0000256" key="5">
    <source>
        <dbReference type="ARBA" id="ARBA00022573"/>
    </source>
</evidence>
<dbReference type="InterPro" id="IPR004839">
    <property type="entry name" value="Aminotransferase_I/II_large"/>
</dbReference>
<dbReference type="PANTHER" id="PTHR42885">
    <property type="entry name" value="HISTIDINOL-PHOSPHATE AMINOTRANSFERASE-RELATED"/>
    <property type="match status" value="1"/>
</dbReference>
<comment type="catalytic activity">
    <reaction evidence="9">
        <text>O-phospho-L-threonine + H(+) = (R)-1-aminopropan-2-yl phosphate + CO2</text>
        <dbReference type="Rhea" id="RHEA:11492"/>
        <dbReference type="ChEBI" id="CHEBI:15378"/>
        <dbReference type="ChEBI" id="CHEBI:16526"/>
        <dbReference type="ChEBI" id="CHEBI:58563"/>
        <dbReference type="ChEBI" id="CHEBI:58675"/>
        <dbReference type="EC" id="4.1.1.81"/>
    </reaction>
</comment>
<dbReference type="Gene3D" id="3.40.640.10">
    <property type="entry name" value="Type I PLP-dependent aspartate aminotransferase-like (Major domain)"/>
    <property type="match status" value="1"/>
</dbReference>
<dbReference type="Pfam" id="PF00155">
    <property type="entry name" value="Aminotran_1_2"/>
    <property type="match status" value="1"/>
</dbReference>
<dbReference type="EC" id="4.1.1.81" evidence="4"/>
<gene>
    <name evidence="11" type="ORF">GIX77_03275</name>
</gene>
<feature type="domain" description="Aminotransferase class I/classII large" evidence="10">
    <location>
        <begin position="34"/>
        <end position="354"/>
    </location>
</feature>
<dbReference type="InterPro" id="IPR015422">
    <property type="entry name" value="PyrdxlP-dep_Trfase_small"/>
</dbReference>
<proteinExistence type="predicted"/>
<dbReference type="InterPro" id="IPR015421">
    <property type="entry name" value="PyrdxlP-dep_Trfase_major"/>
</dbReference>
<dbReference type="InterPro" id="IPR015424">
    <property type="entry name" value="PyrdxlP-dep_Trfase"/>
</dbReference>
<dbReference type="GO" id="GO:0009236">
    <property type="term" value="P:cobalamin biosynthetic process"/>
    <property type="evidence" value="ECO:0007669"/>
    <property type="project" value="UniProtKB-UniPathway"/>
</dbReference>
<evidence type="ECO:0000256" key="8">
    <source>
        <dbReference type="ARBA" id="ARBA00029996"/>
    </source>
</evidence>
<dbReference type="CDD" id="cd00609">
    <property type="entry name" value="AAT_like"/>
    <property type="match status" value="1"/>
</dbReference>
<name>A0A7X2G3A0_LIMRT</name>
<dbReference type="Proteomes" id="UP000470878">
    <property type="component" value="Unassembled WGS sequence"/>
</dbReference>
<dbReference type="NCBIfam" id="TIGR01140">
    <property type="entry name" value="L_thr_O3P_dcar"/>
    <property type="match status" value="1"/>
</dbReference>
<sequence length="370" mass="42200">MILVGDFLKNNIHHGGNIEQVATQLNIPIEEVKDFSANINPLGFPSDLWNVLVQSFANIEVYPNPEYPELKAAIANHFNVNSDDVFVGNGASEVLDETIRAEKATDALVLAPTFGEYERLFKRVGIKVHHYQLYEKNNFSCDVQAMIEQLKAHREITIICLASPNNPTGQIIALKDLRNLVNFCNQHHRLLILDEAFIDLTVNEQESLINELEADDRVYIIRAATKFFAIPGLRLGYCITKNKKLKTLLKVQENTWSVNGIADVFGQNMFRAKKYIKLTHDWLNVQQPALYQALQAIPEIKVFPSATNFFLFKSNDLELREKLIRHRILIRQCDDYAGLGPQYYRVAVKGPQDNILLVKTLKQVLGRELQ</sequence>
<comment type="caution">
    <text evidence="11">The sequence shown here is derived from an EMBL/GenBank/DDBJ whole genome shotgun (WGS) entry which is preliminary data.</text>
</comment>
<evidence type="ECO:0000313" key="11">
    <source>
        <dbReference type="EMBL" id="MRH79808.1"/>
    </source>
</evidence>
<dbReference type="GO" id="GO:0030170">
    <property type="term" value="F:pyridoxal phosphate binding"/>
    <property type="evidence" value="ECO:0007669"/>
    <property type="project" value="InterPro"/>
</dbReference>
<keyword evidence="6" id="KW-0663">Pyridoxal phosphate</keyword>
<evidence type="ECO:0000256" key="7">
    <source>
        <dbReference type="ARBA" id="ARBA00023239"/>
    </source>
</evidence>
<evidence type="ECO:0000256" key="9">
    <source>
        <dbReference type="ARBA" id="ARBA00048531"/>
    </source>
</evidence>
<keyword evidence="7 11" id="KW-0456">Lyase</keyword>
<evidence type="ECO:0000256" key="4">
    <source>
        <dbReference type="ARBA" id="ARBA00012285"/>
    </source>
</evidence>
<dbReference type="EMBL" id="WJMX01000003">
    <property type="protein sequence ID" value="MRH79808.1"/>
    <property type="molecule type" value="Genomic_DNA"/>
</dbReference>
<evidence type="ECO:0000313" key="12">
    <source>
        <dbReference type="Proteomes" id="UP000470878"/>
    </source>
</evidence>
<dbReference type="PANTHER" id="PTHR42885:SF1">
    <property type="entry name" value="THREONINE-PHOSPHATE DECARBOXYLASE"/>
    <property type="match status" value="1"/>
</dbReference>
<comment type="cofactor">
    <cofactor evidence="1">
        <name>pyridoxal 5'-phosphate</name>
        <dbReference type="ChEBI" id="CHEBI:597326"/>
    </cofactor>
</comment>
<dbReference type="GO" id="GO:0048472">
    <property type="term" value="F:threonine-phosphate decarboxylase activity"/>
    <property type="evidence" value="ECO:0007669"/>
    <property type="project" value="UniProtKB-EC"/>
</dbReference>
<reference evidence="11 12" key="1">
    <citation type="submission" date="2019-11" db="EMBL/GenBank/DDBJ databases">
        <title>Draft genome sequence of 12 host-associated Lactobacillus reuteri rodent strains.</title>
        <authorList>
            <person name="Zhang S."/>
            <person name="Ozcam M."/>
            <person name="Van Pijkeren J.P."/>
        </authorList>
    </citation>
    <scope>NUCLEOTIDE SEQUENCE [LARGE SCALE GENOMIC DNA]</scope>
    <source>
        <strain evidence="11 12">CR</strain>
    </source>
</reference>
<comment type="pathway">
    <text evidence="3">Cofactor biosynthesis; adenosylcobalamin biosynthesis.</text>
</comment>
<evidence type="ECO:0000259" key="10">
    <source>
        <dbReference type="Pfam" id="PF00155"/>
    </source>
</evidence>
<evidence type="ECO:0000256" key="2">
    <source>
        <dbReference type="ARBA" id="ARBA00003444"/>
    </source>
</evidence>
<protein>
    <recommendedName>
        <fullName evidence="4">threonine-phosphate decarboxylase</fullName>
        <ecNumber evidence="4">4.1.1.81</ecNumber>
    </recommendedName>
    <alternativeName>
        <fullName evidence="8">L-threonine-O-3-phosphate decarboxylase</fullName>
    </alternativeName>
</protein>
<dbReference type="SUPFAM" id="SSF53383">
    <property type="entry name" value="PLP-dependent transferases"/>
    <property type="match status" value="1"/>
</dbReference>
<comment type="function">
    <text evidence="2">Decarboxylates L-threonine-O-3-phosphate to yield (R)-1-amino-2-propanol O-2-phosphate, the precursor for the linkage between the nucleotide loop and the corrin ring in cobalamin.</text>
</comment>
<evidence type="ECO:0000256" key="1">
    <source>
        <dbReference type="ARBA" id="ARBA00001933"/>
    </source>
</evidence>